<dbReference type="SUPFAM" id="SSF51126">
    <property type="entry name" value="Pectin lyase-like"/>
    <property type="match status" value="1"/>
</dbReference>
<evidence type="ECO:0000259" key="1">
    <source>
        <dbReference type="Pfam" id="PF13229"/>
    </source>
</evidence>
<evidence type="ECO:0000313" key="3">
    <source>
        <dbReference type="EMBL" id="SVA05262.1"/>
    </source>
</evidence>
<dbReference type="Gene3D" id="2.60.40.4070">
    <property type="match status" value="1"/>
</dbReference>
<reference evidence="3" key="1">
    <citation type="submission" date="2018-05" db="EMBL/GenBank/DDBJ databases">
        <authorList>
            <person name="Lanie J.A."/>
            <person name="Ng W.-L."/>
            <person name="Kazmierczak K.M."/>
            <person name="Andrzejewski T.M."/>
            <person name="Davidsen T.M."/>
            <person name="Wayne K.J."/>
            <person name="Tettelin H."/>
            <person name="Glass J.I."/>
            <person name="Rusch D."/>
            <person name="Podicherti R."/>
            <person name="Tsui H.-C.T."/>
            <person name="Winkler M.E."/>
        </authorList>
    </citation>
    <scope>NUCLEOTIDE SEQUENCE</scope>
</reference>
<gene>
    <name evidence="3" type="ORF">METZ01_LOCUS58116</name>
</gene>
<dbReference type="NCBIfam" id="TIGR04183">
    <property type="entry name" value="Por_Secre_tail"/>
    <property type="match status" value="1"/>
</dbReference>
<accession>A0A381SMK7</accession>
<dbReference type="InterPro" id="IPR025965">
    <property type="entry name" value="FlgD/Vpr_Ig-like"/>
</dbReference>
<feature type="domain" description="Right handed beta helix" evidence="1">
    <location>
        <begin position="114"/>
        <end position="215"/>
    </location>
</feature>
<proteinExistence type="predicted"/>
<dbReference type="InterPro" id="IPR012334">
    <property type="entry name" value="Pectin_lyas_fold"/>
</dbReference>
<feature type="domain" description="FlgD/Vpr Ig-like" evidence="2">
    <location>
        <begin position="830"/>
        <end position="885"/>
    </location>
</feature>
<dbReference type="Pfam" id="PF13860">
    <property type="entry name" value="FlgD_ig"/>
    <property type="match status" value="1"/>
</dbReference>
<sequence>IDSPEEWCYLAYSQEIYLYPPNGINPNNSEVRGRVRDAILNVGGKNKNSRHITLKGIQIFAGKLWAYRATNISFLDCRFSYSITNLFPIMREENGPVTKIGVGTSKTNYLETDCDSAVFRNCIFEYIDGKALTLRGSHYSIVENCYFHHINWSGKESVALRTQKAKYTTMRYLTIDHNTSGGGFFPSSHNIIDHCLISNIYSRRDAAGLQINQGQVEPIVRYTWVMDAPHVNGIRFDGNPGGVLRRMHHTLSIRTARGYRLKGDQHQVHHITGMESGKHDISLPDYKFYGYWNPETGEATTDPSLGWPRATNLGEDTLYNIPWSGNLNTVHRNSIAAGRYECDRPTFIGCNDETNEEWGLWHGDLRDENIGFELSKPSHYDYRPRKGSVLIDAGVVIEGVNDGQDGSRMYVGDAPDIGTYEYGDNVYFIPGYRPARASFPIPPNNSSYVRPATILAWRYPWPTDENTIAEVRVTGPGINKTEPFQYPNNVFNGPFQPGGNYSWSVSVDGKSGGSWVFQVANMLEPDNDRSVENGLTNILDPKQEDLLTVSGAKSAFLKFTVDAEVDEFWETMLNLYVPVASPQGADVVIYRFNNTSWQERKTSQNIGLVNRSLGTPVDTLLNIQRDRLVTVDVSDVIVDPGEYSFALALMGSSGRAEFCSKENSLGLRPHLSFTPGANDLGIAPVIPRDDSTMVMGTMGDSIEFTWNLSHGNYAEDMTYEFFVSLPYLNDNGKIDSLTFSRQVDGKSISIERQELLSMLMEAGLVQGTFTWRVRGYSGTATWQPITSHRLHLVTEDGDSEAVFPVEYNLLHNYPNPFNARTTIIYDLKDWSRVRIEIYDIRGRKLRKLLQTTKPPGRHSTSWDGKDGSGRKTASGIYFVRFTAMNPNTEKRVYTAHEKMMLVH</sequence>
<dbReference type="InterPro" id="IPR026444">
    <property type="entry name" value="Secre_tail"/>
</dbReference>
<organism evidence="3">
    <name type="scientific">marine metagenome</name>
    <dbReference type="NCBI Taxonomy" id="408172"/>
    <lineage>
        <taxon>unclassified sequences</taxon>
        <taxon>metagenomes</taxon>
        <taxon>ecological metagenomes</taxon>
    </lineage>
</organism>
<dbReference type="Gene3D" id="2.160.20.10">
    <property type="entry name" value="Single-stranded right-handed beta-helix, Pectin lyase-like"/>
    <property type="match status" value="1"/>
</dbReference>
<evidence type="ECO:0000259" key="2">
    <source>
        <dbReference type="Pfam" id="PF13860"/>
    </source>
</evidence>
<dbReference type="InterPro" id="IPR039448">
    <property type="entry name" value="Beta_helix"/>
</dbReference>
<dbReference type="AlphaFoldDB" id="A0A381SMK7"/>
<protein>
    <recommendedName>
        <fullName evidence="4">FlgD Ig-like domain-containing protein</fullName>
    </recommendedName>
</protein>
<dbReference type="Pfam" id="PF13229">
    <property type="entry name" value="Beta_helix"/>
    <property type="match status" value="1"/>
</dbReference>
<evidence type="ECO:0008006" key="4">
    <source>
        <dbReference type="Google" id="ProtNLM"/>
    </source>
</evidence>
<name>A0A381SMK7_9ZZZZ</name>
<dbReference type="EMBL" id="UINC01003319">
    <property type="protein sequence ID" value="SVA05262.1"/>
    <property type="molecule type" value="Genomic_DNA"/>
</dbReference>
<feature type="non-terminal residue" evidence="3">
    <location>
        <position position="1"/>
    </location>
</feature>
<dbReference type="InterPro" id="IPR011050">
    <property type="entry name" value="Pectin_lyase_fold/virulence"/>
</dbReference>